<reference evidence="2 3" key="1">
    <citation type="journal article" date="2012" name="PLoS Pathog.">
        <title>Diverse lifestyles and strategies of plant pathogenesis encoded in the genomes of eighteen Dothideomycetes fungi.</title>
        <authorList>
            <person name="Ohm R.A."/>
            <person name="Feau N."/>
            <person name="Henrissat B."/>
            <person name="Schoch C.L."/>
            <person name="Horwitz B.A."/>
            <person name="Barry K.W."/>
            <person name="Condon B.J."/>
            <person name="Copeland A.C."/>
            <person name="Dhillon B."/>
            <person name="Glaser F."/>
            <person name="Hesse C.N."/>
            <person name="Kosti I."/>
            <person name="LaButti K."/>
            <person name="Lindquist E.A."/>
            <person name="Lucas S."/>
            <person name="Salamov A.A."/>
            <person name="Bradshaw R.E."/>
            <person name="Ciuffetti L."/>
            <person name="Hamelin R.C."/>
            <person name="Kema G.H.J."/>
            <person name="Lawrence C."/>
            <person name="Scott J.A."/>
            <person name="Spatafora J.W."/>
            <person name="Turgeon B.G."/>
            <person name="de Wit P.J.G.M."/>
            <person name="Zhong S."/>
            <person name="Goodwin S.B."/>
            <person name="Grigoriev I.V."/>
        </authorList>
    </citation>
    <scope>NUCLEOTIDE SEQUENCE [LARGE SCALE GENOMIC DNA]</scope>
    <source>
        <strain evidence="3">C5 / ATCC 48332 / race O</strain>
    </source>
</reference>
<dbReference type="Proteomes" id="UP000016936">
    <property type="component" value="Unassembled WGS sequence"/>
</dbReference>
<dbReference type="eggNOG" id="ENOG502S07H">
    <property type="taxonomic scope" value="Eukaryota"/>
</dbReference>
<dbReference type="OMA" id="ETDNHNT"/>
<feature type="compositionally biased region" description="Basic and acidic residues" evidence="1">
    <location>
        <begin position="89"/>
        <end position="99"/>
    </location>
</feature>
<feature type="compositionally biased region" description="Basic residues" evidence="1">
    <location>
        <begin position="146"/>
        <end position="159"/>
    </location>
</feature>
<keyword evidence="3" id="KW-1185">Reference proteome</keyword>
<protein>
    <recommendedName>
        <fullName evidence="4">Pre-mRNA-splicing factor 38B</fullName>
    </recommendedName>
</protein>
<feature type="compositionally biased region" description="Basic and acidic residues" evidence="1">
    <location>
        <begin position="178"/>
        <end position="204"/>
    </location>
</feature>
<sequence>MAKNLDDDEYVAELLKQDAKSATKKYELVGIDAFNPRRANSSAPKPNKNFLRNIIRQTDRHNAALLAKEAEESRARLRTMNRERKRREIHHEEEQEKRAPGRLTPVPGDDDFTKAHSDRRRDHSESRDRHRRRRRSKEREPSKNTSPHRHRDRKRHKRRYDSDDERDSSRQKRRRSRSPRDKAHGHKGSDSDDDRRSRRRDREERRHRRRRSYSGATSQSRSPPPRHYDRHEKRRKHRGYSSRDTEKNSEPRSDRENDRPSSKRRATSPASDSDPLEAIVGPLPPSSEPTVRSKGRGAFKPNSMGIESRFSSTYDPKVDVRADSDNEDDWGDALEALRDRARWKQQGAERLKSAGFTDEQVRKWERGEGQNEKDVVWKGKGEAREWDRGKVLDEDGDVELKADFGRLK</sequence>
<feature type="compositionally biased region" description="Basic and acidic residues" evidence="1">
    <location>
        <begin position="111"/>
        <end position="128"/>
    </location>
</feature>
<organism evidence="2 3">
    <name type="scientific">Cochliobolus heterostrophus (strain C5 / ATCC 48332 / race O)</name>
    <name type="common">Southern corn leaf blight fungus</name>
    <name type="synonym">Bipolaris maydis</name>
    <dbReference type="NCBI Taxonomy" id="701091"/>
    <lineage>
        <taxon>Eukaryota</taxon>
        <taxon>Fungi</taxon>
        <taxon>Dikarya</taxon>
        <taxon>Ascomycota</taxon>
        <taxon>Pezizomycotina</taxon>
        <taxon>Dothideomycetes</taxon>
        <taxon>Pleosporomycetidae</taxon>
        <taxon>Pleosporales</taxon>
        <taxon>Pleosporineae</taxon>
        <taxon>Pleosporaceae</taxon>
        <taxon>Bipolaris</taxon>
    </lineage>
</organism>
<evidence type="ECO:0008006" key="4">
    <source>
        <dbReference type="Google" id="ProtNLM"/>
    </source>
</evidence>
<dbReference type="PANTHER" id="PTHR40132">
    <property type="entry name" value="PRE-MRNA-SPLICING FACTOR 38B"/>
    <property type="match status" value="1"/>
</dbReference>
<evidence type="ECO:0000256" key="1">
    <source>
        <dbReference type="SAM" id="MobiDB-lite"/>
    </source>
</evidence>
<dbReference type="STRING" id="701091.M2SWY6"/>
<dbReference type="AlphaFoldDB" id="M2SWY6"/>
<name>M2SWY6_COCH5</name>
<dbReference type="EMBL" id="KB445578">
    <property type="protein sequence ID" value="EMD89855.1"/>
    <property type="molecule type" value="Genomic_DNA"/>
</dbReference>
<feature type="compositionally biased region" description="Basic and acidic residues" evidence="1">
    <location>
        <begin position="241"/>
        <end position="261"/>
    </location>
</feature>
<feature type="region of interest" description="Disordered" evidence="1">
    <location>
        <begin position="67"/>
        <end position="311"/>
    </location>
</feature>
<evidence type="ECO:0000313" key="3">
    <source>
        <dbReference type="Proteomes" id="UP000016936"/>
    </source>
</evidence>
<dbReference type="OrthoDB" id="2431475at2759"/>
<evidence type="ECO:0000313" key="2">
    <source>
        <dbReference type="EMBL" id="EMD89855.1"/>
    </source>
</evidence>
<reference evidence="3" key="2">
    <citation type="journal article" date="2013" name="PLoS Genet.">
        <title>Comparative genome structure, secondary metabolite, and effector coding capacity across Cochliobolus pathogens.</title>
        <authorList>
            <person name="Condon B.J."/>
            <person name="Leng Y."/>
            <person name="Wu D."/>
            <person name="Bushley K.E."/>
            <person name="Ohm R.A."/>
            <person name="Otillar R."/>
            <person name="Martin J."/>
            <person name="Schackwitz W."/>
            <person name="Grimwood J."/>
            <person name="MohdZainudin N."/>
            <person name="Xue C."/>
            <person name="Wang R."/>
            <person name="Manning V.A."/>
            <person name="Dhillon B."/>
            <person name="Tu Z.J."/>
            <person name="Steffenson B.J."/>
            <person name="Salamov A."/>
            <person name="Sun H."/>
            <person name="Lowry S."/>
            <person name="LaButti K."/>
            <person name="Han J."/>
            <person name="Copeland A."/>
            <person name="Lindquist E."/>
            <person name="Barry K."/>
            <person name="Schmutz J."/>
            <person name="Baker S.E."/>
            <person name="Ciuffetti L.M."/>
            <person name="Grigoriev I.V."/>
            <person name="Zhong S."/>
            <person name="Turgeon B.G."/>
        </authorList>
    </citation>
    <scope>NUCLEOTIDE SEQUENCE [LARGE SCALE GENOMIC DNA]</scope>
    <source>
        <strain evidence="3">C5 / ATCC 48332 / race O</strain>
    </source>
</reference>
<dbReference type="HOGENOM" id="CLU_038073_1_0_1"/>
<dbReference type="PANTHER" id="PTHR40132:SF1">
    <property type="entry name" value="PRE-MRNA-SPLICING FACTOR 38B"/>
    <property type="match status" value="1"/>
</dbReference>
<accession>M2SWY6</accession>
<proteinExistence type="predicted"/>
<feature type="compositionally biased region" description="Basic residues" evidence="1">
    <location>
        <begin position="76"/>
        <end position="88"/>
    </location>
</feature>
<gene>
    <name evidence="2" type="ORF">COCHEDRAFT_1156886</name>
</gene>